<feature type="transmembrane region" description="Helical" evidence="7">
    <location>
        <begin position="20"/>
        <end position="42"/>
    </location>
</feature>
<sequence>MASNGTPPASGGANRNLGPIIVGINWMVFGPSTIMVGLRLITRTWITHNLGWDDWVMLLTQAINSCGMGFVMGEVFYGLGRHKHFLSTYQQSRFLKFDFLDWIQVFITLALMKISILLFLLRLSKFDHLRRLLWFLIAFMVLTHLPLTVLMILQCRPVEKYWLEDLPGTCWAKTTREKIVIVQGVVSIVTDFIGAAFPVVLLWKVDIPLRRKVALCLLMGLGVVTAGITIVRTALSWEITSEDMTWVGVGNAFARIFEINLGIIAACIPLMKPFGRAIRNLIRTQRSTERLDSDEDLSKHDHWYSRWLQTCGRRDVSSSHGQNEPASFEAYVRYTRDWHRRRRPPNAAAANCNPVMSWEPSVQTSRGPSVQSLQLPLHGVPGADDRYSTVDPIVELKGILETDFHGEVVDDMEIGRAL</sequence>
<reference evidence="9" key="1">
    <citation type="submission" date="2021-03" db="EMBL/GenBank/DDBJ databases">
        <authorList>
            <person name="Tagirdzhanova G."/>
        </authorList>
    </citation>
    <scope>NUCLEOTIDE SEQUENCE</scope>
</reference>
<name>A0A8H3FTV8_9LECA</name>
<feature type="transmembrane region" description="Helical" evidence="7">
    <location>
        <begin position="99"/>
        <end position="120"/>
    </location>
</feature>
<gene>
    <name evidence="9" type="ORF">HETSPECPRED_007663</name>
</gene>
<evidence type="ECO:0000256" key="2">
    <source>
        <dbReference type="ARBA" id="ARBA00022692"/>
    </source>
</evidence>
<feature type="region of interest" description="Disordered" evidence="6">
    <location>
        <begin position="345"/>
        <end position="377"/>
    </location>
</feature>
<evidence type="ECO:0000259" key="8">
    <source>
        <dbReference type="Pfam" id="PF20684"/>
    </source>
</evidence>
<keyword evidence="3 7" id="KW-1133">Transmembrane helix</keyword>
<feature type="transmembrane region" description="Helical" evidence="7">
    <location>
        <begin position="54"/>
        <end position="79"/>
    </location>
</feature>
<evidence type="ECO:0000256" key="1">
    <source>
        <dbReference type="ARBA" id="ARBA00004141"/>
    </source>
</evidence>
<comment type="caution">
    <text evidence="9">The sequence shown here is derived from an EMBL/GenBank/DDBJ whole genome shotgun (WGS) entry which is preliminary data.</text>
</comment>
<keyword evidence="2 7" id="KW-0812">Transmembrane</keyword>
<keyword evidence="4 7" id="KW-0472">Membrane</keyword>
<evidence type="ECO:0000256" key="4">
    <source>
        <dbReference type="ARBA" id="ARBA00023136"/>
    </source>
</evidence>
<evidence type="ECO:0000256" key="6">
    <source>
        <dbReference type="SAM" id="MobiDB-lite"/>
    </source>
</evidence>
<feature type="transmembrane region" description="Helical" evidence="7">
    <location>
        <begin position="213"/>
        <end position="232"/>
    </location>
</feature>
<feature type="transmembrane region" description="Helical" evidence="7">
    <location>
        <begin position="252"/>
        <end position="271"/>
    </location>
</feature>
<evidence type="ECO:0000313" key="9">
    <source>
        <dbReference type="EMBL" id="CAF9930589.1"/>
    </source>
</evidence>
<feature type="compositionally biased region" description="Polar residues" evidence="6">
    <location>
        <begin position="360"/>
        <end position="374"/>
    </location>
</feature>
<feature type="domain" description="Rhodopsin" evidence="8">
    <location>
        <begin position="38"/>
        <end position="274"/>
    </location>
</feature>
<feature type="compositionally biased region" description="Low complexity" evidence="6">
    <location>
        <begin position="345"/>
        <end position="354"/>
    </location>
</feature>
<evidence type="ECO:0000313" key="10">
    <source>
        <dbReference type="Proteomes" id="UP000664521"/>
    </source>
</evidence>
<keyword evidence="10" id="KW-1185">Reference proteome</keyword>
<dbReference type="Pfam" id="PF20684">
    <property type="entry name" value="Fung_rhodopsin"/>
    <property type="match status" value="1"/>
</dbReference>
<evidence type="ECO:0000256" key="3">
    <source>
        <dbReference type="ARBA" id="ARBA00022989"/>
    </source>
</evidence>
<dbReference type="PANTHER" id="PTHR33048">
    <property type="entry name" value="PTH11-LIKE INTEGRAL MEMBRANE PROTEIN (AFU_ORTHOLOGUE AFUA_5G11245)"/>
    <property type="match status" value="1"/>
</dbReference>
<feature type="transmembrane region" description="Helical" evidence="7">
    <location>
        <begin position="132"/>
        <end position="153"/>
    </location>
</feature>
<dbReference type="PANTHER" id="PTHR33048:SF146">
    <property type="entry name" value="INTEGRAL MEMBRANE PROTEIN"/>
    <property type="match status" value="1"/>
</dbReference>
<dbReference type="EMBL" id="CAJPDS010000056">
    <property type="protein sequence ID" value="CAF9930589.1"/>
    <property type="molecule type" value="Genomic_DNA"/>
</dbReference>
<dbReference type="OrthoDB" id="5022096at2759"/>
<dbReference type="InterPro" id="IPR052337">
    <property type="entry name" value="SAT4-like"/>
</dbReference>
<dbReference type="AlphaFoldDB" id="A0A8H3FTV8"/>
<protein>
    <recommendedName>
        <fullName evidence="8">Rhodopsin domain-containing protein</fullName>
    </recommendedName>
</protein>
<evidence type="ECO:0000256" key="7">
    <source>
        <dbReference type="SAM" id="Phobius"/>
    </source>
</evidence>
<dbReference type="GO" id="GO:0016020">
    <property type="term" value="C:membrane"/>
    <property type="evidence" value="ECO:0007669"/>
    <property type="project" value="UniProtKB-SubCell"/>
</dbReference>
<dbReference type="InterPro" id="IPR049326">
    <property type="entry name" value="Rhodopsin_dom_fungi"/>
</dbReference>
<dbReference type="Proteomes" id="UP000664521">
    <property type="component" value="Unassembled WGS sequence"/>
</dbReference>
<comment type="subcellular location">
    <subcellularLocation>
        <location evidence="1">Membrane</location>
        <topology evidence="1">Multi-pass membrane protein</topology>
    </subcellularLocation>
</comment>
<comment type="similarity">
    <text evidence="5">Belongs to the SAT4 family.</text>
</comment>
<accession>A0A8H3FTV8</accession>
<feature type="transmembrane region" description="Helical" evidence="7">
    <location>
        <begin position="179"/>
        <end position="201"/>
    </location>
</feature>
<proteinExistence type="inferred from homology"/>
<organism evidence="9 10">
    <name type="scientific">Heterodermia speciosa</name>
    <dbReference type="NCBI Taxonomy" id="116794"/>
    <lineage>
        <taxon>Eukaryota</taxon>
        <taxon>Fungi</taxon>
        <taxon>Dikarya</taxon>
        <taxon>Ascomycota</taxon>
        <taxon>Pezizomycotina</taxon>
        <taxon>Lecanoromycetes</taxon>
        <taxon>OSLEUM clade</taxon>
        <taxon>Lecanoromycetidae</taxon>
        <taxon>Caliciales</taxon>
        <taxon>Physciaceae</taxon>
        <taxon>Heterodermia</taxon>
    </lineage>
</organism>
<evidence type="ECO:0000256" key="5">
    <source>
        <dbReference type="ARBA" id="ARBA00038359"/>
    </source>
</evidence>